<gene>
    <name evidence="3" type="ORF">H9Y04_40735</name>
</gene>
<dbReference type="RefSeq" id="WP_187819302.1">
    <property type="nucleotide sequence ID" value="NZ_JACTVJ010000030.1"/>
</dbReference>
<dbReference type="EMBL" id="JACTVJ010000030">
    <property type="protein sequence ID" value="MBC9718874.1"/>
    <property type="molecule type" value="Genomic_DNA"/>
</dbReference>
<dbReference type="InterPro" id="IPR003776">
    <property type="entry name" value="YcaO-like_dom"/>
</dbReference>
<evidence type="ECO:0000313" key="4">
    <source>
        <dbReference type="Proteomes" id="UP000642284"/>
    </source>
</evidence>
<feature type="region of interest" description="Disordered" evidence="1">
    <location>
        <begin position="398"/>
        <end position="425"/>
    </location>
</feature>
<sequence length="425" mass="45124">MMIDIPRTLAPHTGIAAGYALTPPQNTNPLWSAAVALHPVDGMDSDQVPLSAAVAGAHGHSRADALVRGAGEAVERRALHPDPGVYACTAKAADLGRPAFDAPQAALAHPKAADTPLTWYPARRLSDHATVLVPAGLVDWPVATATELFDPSPSGAAAGNSHDMALRSALVEIVERDAFTTAWGRQLALPAYTDPTHAVAPLSGNSENPAQTALFALWQQALQADITPTLAYIPTAVPGLWCVVACLVEPERPGALATVGMKASGRPHEALLGALQEAWQVRTALHNTPRATATGQGGPIITEHDRIDYLCTPQAYAAVRDWVAGFTPATQPMEQGQITTRTLTDAVLADGADPLVVDLTPRLPLPVAAMGWHAVKVIPAGYQNLRMDERHQWSWHPQRMHTAPQRTGCPARLDDHRDAPPHPLP</sequence>
<dbReference type="PANTHER" id="PTHR37809">
    <property type="entry name" value="RIBOSOMAL PROTEIN S12 METHYLTHIOTRANSFERASE ACCESSORY FACTOR YCAO"/>
    <property type="match status" value="1"/>
</dbReference>
<feature type="domain" description="YcaO" evidence="2">
    <location>
        <begin position="57"/>
        <end position="425"/>
    </location>
</feature>
<evidence type="ECO:0000313" key="3">
    <source>
        <dbReference type="EMBL" id="MBC9718874.1"/>
    </source>
</evidence>
<proteinExistence type="predicted"/>
<dbReference type="PROSITE" id="PS51664">
    <property type="entry name" value="YCAO"/>
    <property type="match status" value="1"/>
</dbReference>
<dbReference type="Gene3D" id="3.30.1330.230">
    <property type="match status" value="1"/>
</dbReference>
<comment type="caution">
    <text evidence="3">The sequence shown here is derived from an EMBL/GenBank/DDBJ whole genome shotgun (WGS) entry which is preliminary data.</text>
</comment>
<dbReference type="Proteomes" id="UP000642284">
    <property type="component" value="Unassembled WGS sequence"/>
</dbReference>
<reference evidence="3 4" key="1">
    <citation type="submission" date="2020-08" db="EMBL/GenBank/DDBJ databases">
        <title>Genemic of Streptomyces polyaspartic.</title>
        <authorList>
            <person name="Liu W."/>
        </authorList>
    </citation>
    <scope>NUCLEOTIDE SEQUENCE [LARGE SCALE GENOMIC DNA]</scope>
    <source>
        <strain evidence="3 4">TRM66268-LWL</strain>
    </source>
</reference>
<feature type="compositionally biased region" description="Basic and acidic residues" evidence="1">
    <location>
        <begin position="412"/>
        <end position="425"/>
    </location>
</feature>
<accession>A0ABR7SVH9</accession>
<dbReference type="PANTHER" id="PTHR37809:SF1">
    <property type="entry name" value="RIBOSOMAL PROTEIN S12 METHYLTHIOTRANSFERASE ACCESSORY FACTOR YCAO"/>
    <property type="match status" value="1"/>
</dbReference>
<evidence type="ECO:0000259" key="2">
    <source>
        <dbReference type="PROSITE" id="PS51664"/>
    </source>
</evidence>
<name>A0ABR7SVH9_9ACTN</name>
<keyword evidence="4" id="KW-1185">Reference proteome</keyword>
<dbReference type="Pfam" id="PF02624">
    <property type="entry name" value="YcaO"/>
    <property type="match status" value="1"/>
</dbReference>
<evidence type="ECO:0000256" key="1">
    <source>
        <dbReference type="SAM" id="MobiDB-lite"/>
    </source>
</evidence>
<organism evidence="3 4">
    <name type="scientific">Streptomyces polyasparticus</name>
    <dbReference type="NCBI Taxonomy" id="2767826"/>
    <lineage>
        <taxon>Bacteria</taxon>
        <taxon>Bacillati</taxon>
        <taxon>Actinomycetota</taxon>
        <taxon>Actinomycetes</taxon>
        <taxon>Kitasatosporales</taxon>
        <taxon>Streptomycetaceae</taxon>
        <taxon>Streptomyces</taxon>
    </lineage>
</organism>
<protein>
    <submittedName>
        <fullName evidence="3">YcaO-like family protein</fullName>
    </submittedName>
</protein>